<dbReference type="Proteomes" id="UP000013015">
    <property type="component" value="Unassembled WGS sequence"/>
</dbReference>
<organism evidence="1 2">
    <name type="scientific">Schaalia cardiffensis F0333</name>
    <dbReference type="NCBI Taxonomy" id="888050"/>
    <lineage>
        <taxon>Bacteria</taxon>
        <taxon>Bacillati</taxon>
        <taxon>Actinomycetota</taxon>
        <taxon>Actinomycetes</taxon>
        <taxon>Actinomycetales</taxon>
        <taxon>Actinomycetaceae</taxon>
        <taxon>Schaalia</taxon>
    </lineage>
</organism>
<dbReference type="PANTHER" id="PTHR47176">
    <property type="entry name" value="OSJNBA0020J04.13 PROTEIN"/>
    <property type="match status" value="1"/>
</dbReference>
<dbReference type="PANTHER" id="PTHR47176:SF1">
    <property type="entry name" value="OS04G0577500 PROTEIN"/>
    <property type="match status" value="1"/>
</dbReference>
<dbReference type="EMBL" id="AQHZ01000028">
    <property type="protein sequence ID" value="ENO17439.1"/>
    <property type="molecule type" value="Genomic_DNA"/>
</dbReference>
<dbReference type="Pfam" id="PF01026">
    <property type="entry name" value="TatD_DNase"/>
    <property type="match status" value="1"/>
</dbReference>
<dbReference type="GO" id="GO:0016788">
    <property type="term" value="F:hydrolase activity, acting on ester bonds"/>
    <property type="evidence" value="ECO:0007669"/>
    <property type="project" value="InterPro"/>
</dbReference>
<dbReference type="HOGENOM" id="CLU_031506_5_1_11"/>
<evidence type="ECO:0000313" key="2">
    <source>
        <dbReference type="Proteomes" id="UP000013015"/>
    </source>
</evidence>
<dbReference type="InterPro" id="IPR001130">
    <property type="entry name" value="TatD-like"/>
</dbReference>
<sequence length="304" mass="33524">MEGHAVFSRLDTHYHFDFIDEGERLPFLRACTKRGLRLVAQTLLPSYFHENLEWAANARRDAGANLGAGGDEGAEVHWPAWSLGLHPWYIEEAHIGEELKLFGSGLEKTRLIGEVGLDFAPRRLEAVPAQLQVEVFSEVVTMSCEAAVRGGVHGGQAQKSSPLPHVLSIHAVRAASTVLDLLEGSDALGRGLVPVFHRFSGTSDDLTRLIRMGGYISINPAMLTSKRGRAYIRQVPEERLLVETDLPAAPAASKEGEGEVKSGERHCEELDETLNRILTSVEELRKEDPREVLDKTQARLYGGF</sequence>
<accession>N6WB06</accession>
<dbReference type="SUPFAM" id="SSF51556">
    <property type="entry name" value="Metallo-dependent hydrolases"/>
    <property type="match status" value="1"/>
</dbReference>
<reference evidence="1 2" key="1">
    <citation type="submission" date="2013-03" db="EMBL/GenBank/DDBJ databases">
        <title>Reference genome for the Human Microbiome Project.</title>
        <authorList>
            <person name="Aqrawi P."/>
            <person name="Ayvaz T."/>
            <person name="Bess C."/>
            <person name="Blankenburg K."/>
            <person name="Coyle M."/>
            <person name="Deng J."/>
            <person name="Forbes L."/>
            <person name="Fowler G."/>
            <person name="Francisco L."/>
            <person name="Fu Q."/>
            <person name="Gibbs R."/>
            <person name="Gross S."/>
            <person name="Gubbala S."/>
            <person name="Hale W."/>
            <person name="Hemphill L."/>
            <person name="Highlander S."/>
            <person name="Hirani K."/>
            <person name="Jackson L."/>
            <person name="Jakkamsetti A."/>
            <person name="Javaid M."/>
            <person name="Jayaseelan J.C."/>
            <person name="Jiang H."/>
            <person name="Joshi V."/>
            <person name="Korchina V."/>
            <person name="Kovar C."/>
            <person name="Lara F."/>
            <person name="Lee S."/>
            <person name="Liu Y."/>
            <person name="Mata R."/>
            <person name="Mathew T."/>
            <person name="Munidasa M."/>
            <person name="Muzny D."/>
            <person name="Nazareth L."/>
            <person name="Ngo R."/>
            <person name="Nguyen L."/>
            <person name="Nguyen N."/>
            <person name="Okwuonu G."/>
            <person name="Ongeri F."/>
            <person name="Palculict T."/>
            <person name="Patil S."/>
            <person name="Petrosino J."/>
            <person name="Pham C."/>
            <person name="Pham P."/>
            <person name="Pu L.-L."/>
            <person name="Qin X."/>
            <person name="Qu J."/>
            <person name="Reid J."/>
            <person name="Ross M."/>
            <person name="Ruth R."/>
            <person name="Saada N."/>
            <person name="San Lucas F."/>
            <person name="Santibanez J."/>
            <person name="Shang Y."/>
            <person name="Simmons D."/>
            <person name="Song X.-Z."/>
            <person name="Tang L.-Y."/>
            <person name="Thornton R."/>
            <person name="Warren J."/>
            <person name="Weissenberger G."/>
            <person name="Wilczek-Boney K."/>
            <person name="Worley K."/>
            <person name="Youmans B."/>
            <person name="Zhang J."/>
            <person name="Zhang L."/>
            <person name="Zhao Z."/>
            <person name="Zhou C."/>
            <person name="Zhu D."/>
            <person name="Zhu Y."/>
        </authorList>
    </citation>
    <scope>NUCLEOTIDE SEQUENCE [LARGE SCALE GENOMIC DNA]</scope>
    <source>
        <strain evidence="1 2">F0333</strain>
    </source>
</reference>
<keyword evidence="2" id="KW-1185">Reference proteome</keyword>
<name>N6WB06_9ACTO</name>
<gene>
    <name evidence="1" type="ORF">HMPREF9004_1845</name>
</gene>
<dbReference type="STRING" id="888050.HMPREF9004_1845"/>
<proteinExistence type="predicted"/>
<protein>
    <submittedName>
        <fullName evidence="1">TatD-related deoxyribonuclease</fullName>
    </submittedName>
</protein>
<dbReference type="InterPro" id="IPR032466">
    <property type="entry name" value="Metal_Hydrolase"/>
</dbReference>
<evidence type="ECO:0000313" key="1">
    <source>
        <dbReference type="EMBL" id="ENO17439.1"/>
    </source>
</evidence>
<dbReference type="PATRIC" id="fig|888050.3.peg.1765"/>
<comment type="caution">
    <text evidence="1">The sequence shown here is derived from an EMBL/GenBank/DDBJ whole genome shotgun (WGS) entry which is preliminary data.</text>
</comment>
<dbReference type="Gene3D" id="3.20.20.140">
    <property type="entry name" value="Metal-dependent hydrolases"/>
    <property type="match status" value="1"/>
</dbReference>
<dbReference type="eggNOG" id="COG0084">
    <property type="taxonomic scope" value="Bacteria"/>
</dbReference>
<dbReference type="AlphaFoldDB" id="N6WB06"/>